<evidence type="ECO:0000256" key="1">
    <source>
        <dbReference type="SAM" id="MobiDB-lite"/>
    </source>
</evidence>
<organism evidence="2 3">
    <name type="scientific">Stenotrophomonas cyclobalanopsidis</name>
    <dbReference type="NCBI Taxonomy" id="2771362"/>
    <lineage>
        <taxon>Bacteria</taxon>
        <taxon>Pseudomonadati</taxon>
        <taxon>Pseudomonadota</taxon>
        <taxon>Gammaproteobacteria</taxon>
        <taxon>Lysobacterales</taxon>
        <taxon>Lysobacteraceae</taxon>
        <taxon>Stenotrophomonas</taxon>
    </lineage>
</organism>
<name>A0ABQ6SW55_9GAMM</name>
<evidence type="ECO:0000313" key="3">
    <source>
        <dbReference type="Proteomes" id="UP000326367"/>
    </source>
</evidence>
<comment type="caution">
    <text evidence="2">The sequence shown here is derived from an EMBL/GenBank/DDBJ whole genome shotgun (WGS) entry which is preliminary data.</text>
</comment>
<feature type="region of interest" description="Disordered" evidence="1">
    <location>
        <begin position="1"/>
        <end position="34"/>
    </location>
</feature>
<evidence type="ECO:0000313" key="2">
    <source>
        <dbReference type="EMBL" id="KAA8993458.1"/>
    </source>
</evidence>
<gene>
    <name evidence="2" type="ORF">FJU31_18310</name>
</gene>
<accession>A0ABQ6SW55</accession>
<reference evidence="2 3" key="1">
    <citation type="journal article" date="2020" name="Antonie Van Leeuwenhoek">
        <title>Stenotrophomonas cyclobalanopsidis sp. nov., isolated from the leaf spot disease of Cyclobalanopsis patelliformis.</title>
        <authorList>
            <person name="Bian D.R."/>
            <person name="Xue H."/>
            <person name="Piao C.G."/>
            <person name="Li Y."/>
        </authorList>
    </citation>
    <scope>NUCLEOTIDE SEQUENCE [LARGE SCALE GENOMIC DNA]</scope>
    <source>
        <strain evidence="2 3">TPQG1-4</strain>
    </source>
</reference>
<protein>
    <submittedName>
        <fullName evidence="2">Uncharacterized protein</fullName>
    </submittedName>
</protein>
<keyword evidence="3" id="KW-1185">Reference proteome</keyword>
<sequence length="125" mass="13032">MCPSGSAPSRRCARPGRSRTCPETARSARRAGCRAGAASPLRSAALRCGNGRAVAPVVRDTARRPAERCRRNGAGQLHDAVPARVGVDPCPGQARAMARPQAFDQIALLVGRHGLLQQGGEQQAG</sequence>
<dbReference type="EMBL" id="VYKI01000040">
    <property type="protein sequence ID" value="KAA8993458.1"/>
    <property type="molecule type" value="Genomic_DNA"/>
</dbReference>
<proteinExistence type="predicted"/>
<dbReference type="Proteomes" id="UP000326367">
    <property type="component" value="Unassembled WGS sequence"/>
</dbReference>